<sequence>MLRRRLNLGERITILFDGFDEIVNNQYQKTAIRVINVLKEKKCAGLYVTTRSHMASNLQFWLSQLNYDLENFSIEDQINYLTSLWKLNFKEDVEDNLRHFAELLVDRISKTLKDGERAFIGIPLQCRILAECFETDVQKSAQNQSELNLLVESIEQMNLDVANLYRLLLTKKRKIYKEEKKALSQTHDLADSHANSDIDNLESFLRKLAIKTIVSTKEDVHVLLGTQQKSMKSKNEQREKITKRMDHSARFGLLDENAEGKVRFLHRSYAEYMMAEYLYTGFLLDDNKRNKLLDCEFARKFIIDQILVKEQYDGVQIPQFS</sequence>
<evidence type="ECO:0000313" key="2">
    <source>
        <dbReference type="Proteomes" id="UP000000305"/>
    </source>
</evidence>
<proteinExistence type="predicted"/>
<dbReference type="eggNOG" id="ENOG502SD1W">
    <property type="taxonomic scope" value="Eukaryota"/>
</dbReference>
<dbReference type="InParanoid" id="E9I533"/>
<dbReference type="PANTHER" id="PTHR46312:SF2">
    <property type="entry name" value="NUCLEOTIDE-BINDING OLIGOMERIZATION DOMAIN-CONTAINING PROTEIN 2-LIKE"/>
    <property type="match status" value="1"/>
</dbReference>
<dbReference type="EMBL" id="GL735369">
    <property type="protein sequence ID" value="EFX60897.1"/>
    <property type="molecule type" value="Genomic_DNA"/>
</dbReference>
<dbReference type="AlphaFoldDB" id="E9I533"/>
<dbReference type="HOGENOM" id="CLU_866734_0_0_1"/>
<gene>
    <name evidence="1" type="ORF">DAPPUDRAFT_341061</name>
</gene>
<dbReference type="Proteomes" id="UP000000305">
    <property type="component" value="Unassembled WGS sequence"/>
</dbReference>
<dbReference type="OrthoDB" id="8194444at2759"/>
<dbReference type="KEGG" id="dpx:DAPPUDRAFT_341061"/>
<evidence type="ECO:0000313" key="1">
    <source>
        <dbReference type="EMBL" id="EFX60897.1"/>
    </source>
</evidence>
<protein>
    <recommendedName>
        <fullName evidence="3">NACHT domain-containing protein</fullName>
    </recommendedName>
</protein>
<dbReference type="PhylomeDB" id="E9I533"/>
<dbReference type="PANTHER" id="PTHR46312">
    <property type="entry name" value="NACHT DOMAIN-CONTAINING PROTEIN"/>
    <property type="match status" value="1"/>
</dbReference>
<keyword evidence="2" id="KW-1185">Reference proteome</keyword>
<evidence type="ECO:0008006" key="3">
    <source>
        <dbReference type="Google" id="ProtNLM"/>
    </source>
</evidence>
<name>E9I533_DAPPU</name>
<reference evidence="1 2" key="1">
    <citation type="journal article" date="2011" name="Science">
        <title>The ecoresponsive genome of Daphnia pulex.</title>
        <authorList>
            <person name="Colbourne J.K."/>
            <person name="Pfrender M.E."/>
            <person name="Gilbert D."/>
            <person name="Thomas W.K."/>
            <person name="Tucker A."/>
            <person name="Oakley T.H."/>
            <person name="Tokishita S."/>
            <person name="Aerts A."/>
            <person name="Arnold G.J."/>
            <person name="Basu M.K."/>
            <person name="Bauer D.J."/>
            <person name="Caceres C.E."/>
            <person name="Carmel L."/>
            <person name="Casola C."/>
            <person name="Choi J.H."/>
            <person name="Detter J.C."/>
            <person name="Dong Q."/>
            <person name="Dusheyko S."/>
            <person name="Eads B.D."/>
            <person name="Frohlich T."/>
            <person name="Geiler-Samerotte K.A."/>
            <person name="Gerlach D."/>
            <person name="Hatcher P."/>
            <person name="Jogdeo S."/>
            <person name="Krijgsveld J."/>
            <person name="Kriventseva E.V."/>
            <person name="Kultz D."/>
            <person name="Laforsch C."/>
            <person name="Lindquist E."/>
            <person name="Lopez J."/>
            <person name="Manak J.R."/>
            <person name="Muller J."/>
            <person name="Pangilinan J."/>
            <person name="Patwardhan R.P."/>
            <person name="Pitluck S."/>
            <person name="Pritham E.J."/>
            <person name="Rechtsteiner A."/>
            <person name="Rho M."/>
            <person name="Rogozin I.B."/>
            <person name="Sakarya O."/>
            <person name="Salamov A."/>
            <person name="Schaack S."/>
            <person name="Shapiro H."/>
            <person name="Shiga Y."/>
            <person name="Skalitzky C."/>
            <person name="Smith Z."/>
            <person name="Souvorov A."/>
            <person name="Sung W."/>
            <person name="Tang Z."/>
            <person name="Tsuchiya D."/>
            <person name="Tu H."/>
            <person name="Vos H."/>
            <person name="Wang M."/>
            <person name="Wolf Y.I."/>
            <person name="Yamagata H."/>
            <person name="Yamada T."/>
            <person name="Ye Y."/>
            <person name="Shaw J.R."/>
            <person name="Andrews J."/>
            <person name="Crease T.J."/>
            <person name="Tang H."/>
            <person name="Lucas S.M."/>
            <person name="Robertson H.M."/>
            <person name="Bork P."/>
            <person name="Koonin E.V."/>
            <person name="Zdobnov E.M."/>
            <person name="Grigoriev I.V."/>
            <person name="Lynch M."/>
            <person name="Boore J.L."/>
        </authorList>
    </citation>
    <scope>NUCLEOTIDE SEQUENCE [LARGE SCALE GENOMIC DNA]</scope>
</reference>
<organism evidence="1 2">
    <name type="scientific">Daphnia pulex</name>
    <name type="common">Water flea</name>
    <dbReference type="NCBI Taxonomy" id="6669"/>
    <lineage>
        <taxon>Eukaryota</taxon>
        <taxon>Metazoa</taxon>
        <taxon>Ecdysozoa</taxon>
        <taxon>Arthropoda</taxon>
        <taxon>Crustacea</taxon>
        <taxon>Branchiopoda</taxon>
        <taxon>Diplostraca</taxon>
        <taxon>Cladocera</taxon>
        <taxon>Anomopoda</taxon>
        <taxon>Daphniidae</taxon>
        <taxon>Daphnia</taxon>
    </lineage>
</organism>
<accession>E9I533</accession>